<reference evidence="2 3" key="1">
    <citation type="journal article" date="2010" name="J. Bacteriol.">
        <title>Completed genome sequence of the anaerobic iron-oxidizing bacterium Acidovorax ebreus strain TPSY.</title>
        <authorList>
            <person name="Byrne-Bailey K.G."/>
            <person name="Weber K.A."/>
            <person name="Chair A.H."/>
            <person name="Bose S."/>
            <person name="Knox T."/>
            <person name="Spanbauer T.L."/>
            <person name="Chertkov O."/>
            <person name="Coates J.D."/>
        </authorList>
    </citation>
    <scope>NUCLEOTIDE SEQUENCE [LARGE SCALE GENOMIC DNA]</scope>
    <source>
        <strain evidence="2 3">TPSY</strain>
    </source>
</reference>
<accession>A0A9J9UA04</accession>
<feature type="region of interest" description="Disordered" evidence="1">
    <location>
        <begin position="24"/>
        <end position="57"/>
    </location>
</feature>
<dbReference type="EMBL" id="CP001392">
    <property type="protein sequence ID" value="ACM32799.1"/>
    <property type="molecule type" value="Genomic_DNA"/>
</dbReference>
<gene>
    <name evidence="2" type="ordered locus">Dtpsy_1334</name>
</gene>
<evidence type="ECO:0000256" key="1">
    <source>
        <dbReference type="SAM" id="MobiDB-lite"/>
    </source>
</evidence>
<dbReference type="KEGG" id="dia:Dtpsy_1334"/>
<organism evidence="2 3">
    <name type="scientific">Acidovorax ebreus (strain TPSY)</name>
    <name type="common">Diaphorobacter sp. (strain TPSY)</name>
    <dbReference type="NCBI Taxonomy" id="535289"/>
    <lineage>
        <taxon>Bacteria</taxon>
        <taxon>Pseudomonadati</taxon>
        <taxon>Pseudomonadota</taxon>
        <taxon>Betaproteobacteria</taxon>
        <taxon>Burkholderiales</taxon>
        <taxon>Comamonadaceae</taxon>
        <taxon>Diaphorobacter</taxon>
    </lineage>
</organism>
<evidence type="ECO:0000313" key="3">
    <source>
        <dbReference type="Proteomes" id="UP000000450"/>
    </source>
</evidence>
<proteinExistence type="predicted"/>
<name>A0A9J9UA04_ACIET</name>
<sequence length="208" mass="21901">MGCASVLVLALAACLNQQDGPLVPVPEAQPSAQGDAPGGPGEQDAAAPMHQDGSATMDADAPMPDGLSTAAQEAWRSAMEAAREVTAADPRADAATVIMDTAAPPTGHAVWADAQPPLTAEFLMDYSLGPQMPIRYLRLRSRADRLEVHGITLNRGNCVMAESGKVATGIHLPFALKFGGARRFRVQGCDQVIEAVVDTQYGPYTFTW</sequence>
<dbReference type="AlphaFoldDB" id="A0A9J9UA04"/>
<keyword evidence="3" id="KW-1185">Reference proteome</keyword>
<evidence type="ECO:0000313" key="2">
    <source>
        <dbReference type="EMBL" id="ACM32799.1"/>
    </source>
</evidence>
<dbReference type="Proteomes" id="UP000000450">
    <property type="component" value="Chromosome"/>
</dbReference>
<protein>
    <submittedName>
        <fullName evidence="2">Uncharacterized protein</fullName>
    </submittedName>
</protein>